<feature type="compositionally biased region" description="Low complexity" evidence="1">
    <location>
        <begin position="89"/>
        <end position="102"/>
    </location>
</feature>
<dbReference type="OrthoDB" id="3038115at2759"/>
<name>A0A165F8R4_EXIGL</name>
<keyword evidence="4" id="KW-1185">Reference proteome</keyword>
<evidence type="ECO:0000313" key="4">
    <source>
        <dbReference type="Proteomes" id="UP000077266"/>
    </source>
</evidence>
<dbReference type="Proteomes" id="UP000077266">
    <property type="component" value="Unassembled WGS sequence"/>
</dbReference>
<gene>
    <name evidence="3" type="ORF">EXIGLDRAFT_839120</name>
</gene>
<dbReference type="InterPro" id="IPR018306">
    <property type="entry name" value="Phage_T5_Orf172_DNA-bd"/>
</dbReference>
<feature type="compositionally biased region" description="Low complexity" evidence="1">
    <location>
        <begin position="118"/>
        <end position="127"/>
    </location>
</feature>
<feature type="domain" description="Bacteriophage T5 Orf172 DNA-binding" evidence="2">
    <location>
        <begin position="249"/>
        <end position="320"/>
    </location>
</feature>
<dbReference type="EMBL" id="KV426096">
    <property type="protein sequence ID" value="KZV88587.1"/>
    <property type="molecule type" value="Genomic_DNA"/>
</dbReference>
<reference evidence="3 4" key="1">
    <citation type="journal article" date="2016" name="Mol. Biol. Evol.">
        <title>Comparative Genomics of Early-Diverging Mushroom-Forming Fungi Provides Insights into the Origins of Lignocellulose Decay Capabilities.</title>
        <authorList>
            <person name="Nagy L.G."/>
            <person name="Riley R."/>
            <person name="Tritt A."/>
            <person name="Adam C."/>
            <person name="Daum C."/>
            <person name="Floudas D."/>
            <person name="Sun H."/>
            <person name="Yadav J.S."/>
            <person name="Pangilinan J."/>
            <person name="Larsson K.H."/>
            <person name="Matsuura K."/>
            <person name="Barry K."/>
            <person name="Labutti K."/>
            <person name="Kuo R."/>
            <person name="Ohm R.A."/>
            <person name="Bhattacharya S.S."/>
            <person name="Shirouzu T."/>
            <person name="Yoshinaga Y."/>
            <person name="Martin F.M."/>
            <person name="Grigoriev I.V."/>
            <person name="Hibbett D.S."/>
        </authorList>
    </citation>
    <scope>NUCLEOTIDE SEQUENCE [LARGE SCALE GENOMIC DNA]</scope>
    <source>
        <strain evidence="3 4">HHB12029</strain>
    </source>
</reference>
<evidence type="ECO:0000259" key="2">
    <source>
        <dbReference type="Pfam" id="PF10544"/>
    </source>
</evidence>
<evidence type="ECO:0000256" key="1">
    <source>
        <dbReference type="SAM" id="MobiDB-lite"/>
    </source>
</evidence>
<dbReference type="InterPro" id="IPR053006">
    <property type="entry name" value="Meiosis_regulatory"/>
</dbReference>
<protein>
    <recommendedName>
        <fullName evidence="2">Bacteriophage T5 Orf172 DNA-binding domain-containing protein</fullName>
    </recommendedName>
</protein>
<accession>A0A165F8R4</accession>
<dbReference type="AlphaFoldDB" id="A0A165F8R4"/>
<dbReference type="Pfam" id="PF10544">
    <property type="entry name" value="T5orf172"/>
    <property type="match status" value="1"/>
</dbReference>
<dbReference type="STRING" id="1314781.A0A165F8R4"/>
<evidence type="ECO:0000313" key="3">
    <source>
        <dbReference type="EMBL" id="KZV88587.1"/>
    </source>
</evidence>
<dbReference type="PANTHER" id="PTHR28094:SF1">
    <property type="entry name" value="MEIOTICALLY UP-REGULATED GENE 113 PROTEIN"/>
    <property type="match status" value="1"/>
</dbReference>
<dbReference type="InParanoid" id="A0A165F8R4"/>
<dbReference type="PANTHER" id="PTHR28094">
    <property type="entry name" value="MEIOTICALLY UP-REGULATED GENE 113 PROTEIN"/>
    <property type="match status" value="1"/>
</dbReference>
<organism evidence="3 4">
    <name type="scientific">Exidia glandulosa HHB12029</name>
    <dbReference type="NCBI Taxonomy" id="1314781"/>
    <lineage>
        <taxon>Eukaryota</taxon>
        <taxon>Fungi</taxon>
        <taxon>Dikarya</taxon>
        <taxon>Basidiomycota</taxon>
        <taxon>Agaricomycotina</taxon>
        <taxon>Agaricomycetes</taxon>
        <taxon>Auriculariales</taxon>
        <taxon>Exidiaceae</taxon>
        <taxon>Exidia</taxon>
    </lineage>
</organism>
<proteinExistence type="predicted"/>
<sequence length="404" mass="44764">MYCSSSCPPTTMFDKLRRLVGGAEPAVAGDTDDVDNLVAGLQAVSIGPQDTTPTRPPHTSRVAFPLDWQRESPRPRGAQVIYPQLEPLSRSPPSTPSSRSATPPSPSPSPSPPPETPPRAAAPAPSANFVPFPTSSPPYEASPKPRSPGSVKIQCTAMTRQRVRCKNRFKPSPETLQWERHDSNSDDSEENSTFCHMHRKTESVPFGFLSRSGEFVEFSDWISPLTSAQTQKAIRLEMVKEISPSDPPGFIYVYKVEEDSHDGALVLKIGRSNNVTRRIGEWEKQCGKTLVVLGFWPAVAPMCKCSGRVERLSQLELADVSVYAPYMAEAERPPPPDKKRVRVKSITALARPPNGCDKCGEQHREIFTFLLPSEGPYKDEQVFYDVFIKSSVGKWVRFGNLIKR</sequence>
<feature type="region of interest" description="Disordered" evidence="1">
    <location>
        <begin position="45"/>
        <end position="152"/>
    </location>
</feature>
<feature type="region of interest" description="Disordered" evidence="1">
    <location>
        <begin position="166"/>
        <end position="193"/>
    </location>
</feature>
<feature type="compositionally biased region" description="Pro residues" evidence="1">
    <location>
        <begin position="103"/>
        <end position="117"/>
    </location>
</feature>